<dbReference type="InterPro" id="IPR045274">
    <property type="entry name" value="WAK-like"/>
</dbReference>
<name>A0A445CA94_ARAHY</name>
<dbReference type="Proteomes" id="UP000289738">
    <property type="component" value="Chromosome A07"/>
</dbReference>
<evidence type="ECO:0008006" key="5">
    <source>
        <dbReference type="Google" id="ProtNLM"/>
    </source>
</evidence>
<dbReference type="GO" id="GO:0004674">
    <property type="term" value="F:protein serine/threonine kinase activity"/>
    <property type="evidence" value="ECO:0007669"/>
    <property type="project" value="TreeGrafter"/>
</dbReference>
<organism evidence="3 4">
    <name type="scientific">Arachis hypogaea</name>
    <name type="common">Peanut</name>
    <dbReference type="NCBI Taxonomy" id="3818"/>
    <lineage>
        <taxon>Eukaryota</taxon>
        <taxon>Viridiplantae</taxon>
        <taxon>Streptophyta</taxon>
        <taxon>Embryophyta</taxon>
        <taxon>Tracheophyta</taxon>
        <taxon>Spermatophyta</taxon>
        <taxon>Magnoliopsida</taxon>
        <taxon>eudicotyledons</taxon>
        <taxon>Gunneridae</taxon>
        <taxon>Pentapetalae</taxon>
        <taxon>rosids</taxon>
        <taxon>fabids</taxon>
        <taxon>Fabales</taxon>
        <taxon>Fabaceae</taxon>
        <taxon>Papilionoideae</taxon>
        <taxon>50 kb inversion clade</taxon>
        <taxon>dalbergioids sensu lato</taxon>
        <taxon>Dalbergieae</taxon>
        <taxon>Pterocarpus clade</taxon>
        <taxon>Arachis</taxon>
    </lineage>
</organism>
<reference evidence="3 4" key="1">
    <citation type="submission" date="2019-01" db="EMBL/GenBank/DDBJ databases">
        <title>Sequencing of cultivated peanut Arachis hypogaea provides insights into genome evolution and oil improvement.</title>
        <authorList>
            <person name="Chen X."/>
        </authorList>
    </citation>
    <scope>NUCLEOTIDE SEQUENCE [LARGE SCALE GENOMIC DNA]</scope>
    <source>
        <strain evidence="4">cv. Fuhuasheng</strain>
        <tissue evidence="3">Leaves</tissue>
    </source>
</reference>
<proteinExistence type="predicted"/>
<accession>A0A445CA94</accession>
<dbReference type="STRING" id="3818.A0A445CA94"/>
<dbReference type="Gene3D" id="1.10.510.10">
    <property type="entry name" value="Transferase(Phosphotransferase) domain 1"/>
    <property type="match status" value="1"/>
</dbReference>
<evidence type="ECO:0000256" key="2">
    <source>
        <dbReference type="ARBA" id="ARBA00022840"/>
    </source>
</evidence>
<dbReference type="AlphaFoldDB" id="A0A445CA94"/>
<dbReference type="EMBL" id="SDMP01000007">
    <property type="protein sequence ID" value="RYR47874.1"/>
    <property type="molecule type" value="Genomic_DNA"/>
</dbReference>
<keyword evidence="2" id="KW-0067">ATP-binding</keyword>
<comment type="caution">
    <text evidence="3">The sequence shown here is derived from an EMBL/GenBank/DDBJ whole genome shotgun (WGS) entry which is preliminary data.</text>
</comment>
<dbReference type="PANTHER" id="PTHR27005">
    <property type="entry name" value="WALL-ASSOCIATED RECEPTOR KINASE-LIKE 21"/>
    <property type="match status" value="1"/>
</dbReference>
<dbReference type="GO" id="GO:0005886">
    <property type="term" value="C:plasma membrane"/>
    <property type="evidence" value="ECO:0007669"/>
    <property type="project" value="TreeGrafter"/>
</dbReference>
<keyword evidence="4" id="KW-1185">Reference proteome</keyword>
<keyword evidence="1" id="KW-0547">Nucleotide-binding</keyword>
<dbReference type="GO" id="GO:0007166">
    <property type="term" value="P:cell surface receptor signaling pathway"/>
    <property type="evidence" value="ECO:0007669"/>
    <property type="project" value="InterPro"/>
</dbReference>
<dbReference type="SMR" id="A0A445CA94"/>
<protein>
    <recommendedName>
        <fullName evidence="5">Wall-associated receptor kinase-like</fullName>
    </recommendedName>
</protein>
<gene>
    <name evidence="3" type="ORF">Ahy_A07g033856</name>
</gene>
<evidence type="ECO:0000256" key="1">
    <source>
        <dbReference type="ARBA" id="ARBA00022741"/>
    </source>
</evidence>
<evidence type="ECO:0000313" key="3">
    <source>
        <dbReference type="EMBL" id="RYR47874.1"/>
    </source>
</evidence>
<dbReference type="GO" id="GO:0005524">
    <property type="term" value="F:ATP binding"/>
    <property type="evidence" value="ECO:0007669"/>
    <property type="project" value="UniProtKB-KW"/>
</dbReference>
<dbReference type="Gramene" id="arahy.Tifrunner.gnm2.ann2.Ah17g431200.1">
    <property type="protein sequence ID" value="arahy.Tifrunner.gnm2.ann2.Ah17g431200.1-CDS-1"/>
    <property type="gene ID" value="arahy.Tifrunner.gnm2.ann2.Ah17g431200"/>
</dbReference>
<evidence type="ECO:0000313" key="4">
    <source>
        <dbReference type="Proteomes" id="UP000289738"/>
    </source>
</evidence>
<sequence>MHFISSMNTNRLLHILDRAIIVEAKLEQLMEFANIAKRCLRVKREERPTMKEIATELEGLTIMENHSWESDRSSLEETERLLNASSYSGLYIEYGAYGRDVLSRLESIGQITISLGGR</sequence>
<dbReference type="PANTHER" id="PTHR27005:SF511">
    <property type="entry name" value="WALL-ASSOCIATED RECEPTOR KINASE 1-RELATED"/>
    <property type="match status" value="1"/>
</dbReference>